<dbReference type="AlphaFoldDB" id="A0AAT9LBF7"/>
<dbReference type="SUPFAM" id="SSF54285">
    <property type="entry name" value="MoaD/ThiS"/>
    <property type="match status" value="1"/>
</dbReference>
<evidence type="ECO:0000259" key="1">
    <source>
        <dbReference type="Pfam" id="PF14451"/>
    </source>
</evidence>
<proteinExistence type="predicted"/>
<dbReference type="Pfam" id="PF14451">
    <property type="entry name" value="Ub-Mut7C"/>
    <property type="match status" value="1"/>
</dbReference>
<dbReference type="InterPro" id="IPR027798">
    <property type="entry name" value="Ub_Mut7C"/>
</dbReference>
<dbReference type="KEGG" id="fcz:IMF26_10445"/>
<sequence length="80" mass="8353">MATLEVTGHLIFYLPKAARDGTVARAVVPPGTALGHLPGILGIPQEEIQAYIVNGRSVKDLSTILGQDDHVVILPVITGG</sequence>
<organism evidence="2">
    <name type="scientific">Candidatus Fermentithermobacillus carboniphilus</name>
    <dbReference type="NCBI Taxonomy" id="3085328"/>
    <lineage>
        <taxon>Bacteria</taxon>
        <taxon>Bacillati</taxon>
        <taxon>Bacillota</taxon>
        <taxon>Candidatus Fermentithermobacillia</taxon>
        <taxon>Candidatus Fermentithermobacillales</taxon>
        <taxon>Candidatus Fermentithermobacillaceae</taxon>
        <taxon>Candidatus Fermentithermobacillus</taxon>
    </lineage>
</organism>
<gene>
    <name evidence="2" type="ORF">IMF26_10445</name>
</gene>
<feature type="domain" description="Ubiquitin Mut7-C" evidence="1">
    <location>
        <begin position="2"/>
        <end position="76"/>
    </location>
</feature>
<protein>
    <recommendedName>
        <fullName evidence="1">Ubiquitin Mut7-C domain-containing protein</fullName>
    </recommendedName>
</protein>
<dbReference type="InterPro" id="IPR016155">
    <property type="entry name" value="Mopterin_synth/thiamin_S_b"/>
</dbReference>
<accession>A0AAT9LBF7</accession>
<reference evidence="2" key="2">
    <citation type="journal article" date="2023" name="Biology">
        <title>Prokaryotic Life Associated with Coal-Fire Gas Vents Revealed by Metagenomics.</title>
        <authorList>
            <person name="Kadnikov V.V."/>
            <person name="Mardanov A.V."/>
            <person name="Beletsky A.V."/>
            <person name="Karnachuk O.V."/>
            <person name="Ravin N.V."/>
        </authorList>
    </citation>
    <scope>NUCLEOTIDE SEQUENCE</scope>
    <source>
        <strain evidence="2">Bu02</strain>
    </source>
</reference>
<dbReference type="EMBL" id="CP062796">
    <property type="protein sequence ID" value="QUL98416.1"/>
    <property type="molecule type" value="Genomic_DNA"/>
</dbReference>
<evidence type="ECO:0000313" key="2">
    <source>
        <dbReference type="EMBL" id="QUL98416.1"/>
    </source>
</evidence>
<name>A0AAT9LBF7_9FIRM</name>
<reference evidence="2" key="1">
    <citation type="submission" date="2020-10" db="EMBL/GenBank/DDBJ databases">
        <authorList>
            <person name="Kadnikov V."/>
            <person name="Beletsky A.V."/>
            <person name="Mardanov A.V."/>
            <person name="Karnachuk O.V."/>
            <person name="Ravin N.V."/>
        </authorList>
    </citation>
    <scope>NUCLEOTIDE SEQUENCE</scope>
    <source>
        <strain evidence="2">Bu02</strain>
    </source>
</reference>